<reference evidence="3 4" key="1">
    <citation type="submission" date="2024-09" db="EMBL/GenBank/DDBJ databases">
        <authorList>
            <person name="Sun Q."/>
            <person name="Mori K."/>
        </authorList>
    </citation>
    <scope>NUCLEOTIDE SEQUENCE [LARGE SCALE GENOMIC DNA]</scope>
    <source>
        <strain evidence="3 4">JCM 3143</strain>
    </source>
</reference>
<protein>
    <submittedName>
        <fullName evidence="3">ATP-binding protein</fullName>
    </submittedName>
</protein>
<keyword evidence="1" id="KW-0723">Serine/threonine-protein kinase</keyword>
<dbReference type="InterPro" id="IPR003594">
    <property type="entry name" value="HATPase_dom"/>
</dbReference>
<evidence type="ECO:0000313" key="4">
    <source>
        <dbReference type="Proteomes" id="UP001589532"/>
    </source>
</evidence>
<proteinExistence type="predicted"/>
<organism evidence="3 4">
    <name type="scientific">Nonomuraea helvata</name>
    <dbReference type="NCBI Taxonomy" id="37484"/>
    <lineage>
        <taxon>Bacteria</taxon>
        <taxon>Bacillati</taxon>
        <taxon>Actinomycetota</taxon>
        <taxon>Actinomycetes</taxon>
        <taxon>Streptosporangiales</taxon>
        <taxon>Streptosporangiaceae</taxon>
        <taxon>Nonomuraea</taxon>
    </lineage>
</organism>
<gene>
    <name evidence="3" type="ORF">ACFFSA_36255</name>
</gene>
<dbReference type="SUPFAM" id="SSF55874">
    <property type="entry name" value="ATPase domain of HSP90 chaperone/DNA topoisomerase II/histidine kinase"/>
    <property type="match status" value="1"/>
</dbReference>
<feature type="domain" description="Histidine kinase/HSP90-like ATPase" evidence="2">
    <location>
        <begin position="23"/>
        <end position="131"/>
    </location>
</feature>
<dbReference type="Pfam" id="PF13581">
    <property type="entry name" value="HATPase_c_2"/>
    <property type="match status" value="1"/>
</dbReference>
<dbReference type="Gene3D" id="3.30.565.10">
    <property type="entry name" value="Histidine kinase-like ATPase, C-terminal domain"/>
    <property type="match status" value="1"/>
</dbReference>
<keyword evidence="3" id="KW-0067">ATP-binding</keyword>
<keyword evidence="4" id="KW-1185">Reference proteome</keyword>
<dbReference type="InterPro" id="IPR036890">
    <property type="entry name" value="HATPase_C_sf"/>
</dbReference>
<keyword evidence="1" id="KW-0808">Transferase</keyword>
<dbReference type="GO" id="GO:0005524">
    <property type="term" value="F:ATP binding"/>
    <property type="evidence" value="ECO:0007669"/>
    <property type="project" value="UniProtKB-KW"/>
</dbReference>
<accession>A0ABV5SA46</accession>
<sequence length="146" mass="16251">MTSRLTHETCATLSRAFTLSPIPASVPVARKWVRQLLDRWDLAVFKWRTELLVTELFTNAIKHACTGGATVTGLVMYAGGTLRVEVHDRDTNHLPVRRQAPPGNASGHGLLIVETYADRWGVRLNETSKAVWCELDTPSTRKAVSR</sequence>
<dbReference type="Proteomes" id="UP001589532">
    <property type="component" value="Unassembled WGS sequence"/>
</dbReference>
<dbReference type="EMBL" id="JBHMBW010000049">
    <property type="protein sequence ID" value="MFB9628559.1"/>
    <property type="molecule type" value="Genomic_DNA"/>
</dbReference>
<name>A0ABV5SA46_9ACTN</name>
<evidence type="ECO:0000259" key="2">
    <source>
        <dbReference type="Pfam" id="PF13581"/>
    </source>
</evidence>
<dbReference type="PANTHER" id="PTHR35526:SF3">
    <property type="entry name" value="ANTI-SIGMA-F FACTOR RSBW"/>
    <property type="match status" value="1"/>
</dbReference>
<comment type="caution">
    <text evidence="3">The sequence shown here is derived from an EMBL/GenBank/DDBJ whole genome shotgun (WGS) entry which is preliminary data.</text>
</comment>
<dbReference type="InterPro" id="IPR050267">
    <property type="entry name" value="Anti-sigma-factor_SerPK"/>
</dbReference>
<evidence type="ECO:0000256" key="1">
    <source>
        <dbReference type="ARBA" id="ARBA00022527"/>
    </source>
</evidence>
<evidence type="ECO:0000313" key="3">
    <source>
        <dbReference type="EMBL" id="MFB9628559.1"/>
    </source>
</evidence>
<dbReference type="PANTHER" id="PTHR35526">
    <property type="entry name" value="ANTI-SIGMA-F FACTOR RSBW-RELATED"/>
    <property type="match status" value="1"/>
</dbReference>
<keyword evidence="3" id="KW-0547">Nucleotide-binding</keyword>
<dbReference type="RefSeq" id="WP_344990783.1">
    <property type="nucleotide sequence ID" value="NZ_BAAAXV010000005.1"/>
</dbReference>
<dbReference type="CDD" id="cd16936">
    <property type="entry name" value="HATPase_RsbW-like"/>
    <property type="match status" value="1"/>
</dbReference>
<keyword evidence="1" id="KW-0418">Kinase</keyword>